<dbReference type="SUPFAM" id="SSF53822">
    <property type="entry name" value="Periplasmic binding protein-like I"/>
    <property type="match status" value="2"/>
</dbReference>
<keyword evidence="6 12" id="KW-1133">Transmembrane helix</keyword>
<feature type="transmembrane region" description="Helical" evidence="12">
    <location>
        <begin position="300"/>
        <end position="319"/>
    </location>
</feature>
<dbReference type="InterPro" id="IPR028082">
    <property type="entry name" value="Peripla_BP_I"/>
</dbReference>
<dbReference type="PRINTS" id="PR01535">
    <property type="entry name" value="VOMERONASL2R"/>
</dbReference>
<dbReference type="Proteomes" id="UP000695026">
    <property type="component" value="Unplaced"/>
</dbReference>
<feature type="transmembrane region" description="Helical" evidence="12">
    <location>
        <begin position="458"/>
        <end position="482"/>
    </location>
</feature>
<dbReference type="RefSeq" id="XP_025025844.1">
    <property type="nucleotide sequence ID" value="XM_025170076.1"/>
</dbReference>
<feature type="transmembrane region" description="Helical" evidence="12">
    <location>
        <begin position="371"/>
        <end position="394"/>
    </location>
</feature>
<evidence type="ECO:0000256" key="3">
    <source>
        <dbReference type="ARBA" id="ARBA00022475"/>
    </source>
</evidence>
<keyword evidence="4 12" id="KW-0812">Transmembrane</keyword>
<dbReference type="GO" id="GO:0005886">
    <property type="term" value="C:plasma membrane"/>
    <property type="evidence" value="ECO:0007669"/>
    <property type="project" value="UniProtKB-SubCell"/>
</dbReference>
<dbReference type="AlphaFoldDB" id="A0A9F5J386"/>
<dbReference type="PROSITE" id="PS50259">
    <property type="entry name" value="G_PROTEIN_RECEP_F3_4"/>
    <property type="match status" value="1"/>
</dbReference>
<evidence type="ECO:0000256" key="6">
    <source>
        <dbReference type="ARBA" id="ARBA00022989"/>
    </source>
</evidence>
<dbReference type="PANTHER" id="PTHR24061">
    <property type="entry name" value="CALCIUM-SENSING RECEPTOR-RELATED"/>
    <property type="match status" value="1"/>
</dbReference>
<evidence type="ECO:0000256" key="12">
    <source>
        <dbReference type="SAM" id="Phobius"/>
    </source>
</evidence>
<organism evidence="14 15">
    <name type="scientific">Python bivittatus</name>
    <name type="common">Burmese python</name>
    <name type="synonym">Python molurus bivittatus</name>
    <dbReference type="NCBI Taxonomy" id="176946"/>
    <lineage>
        <taxon>Eukaryota</taxon>
        <taxon>Metazoa</taxon>
        <taxon>Chordata</taxon>
        <taxon>Craniata</taxon>
        <taxon>Vertebrata</taxon>
        <taxon>Euteleostomi</taxon>
        <taxon>Lepidosauria</taxon>
        <taxon>Squamata</taxon>
        <taxon>Bifurcata</taxon>
        <taxon>Unidentata</taxon>
        <taxon>Episquamata</taxon>
        <taxon>Toxicofera</taxon>
        <taxon>Serpentes</taxon>
        <taxon>Henophidia</taxon>
        <taxon>Pythonidae</taxon>
        <taxon>Python</taxon>
    </lineage>
</organism>
<accession>A0A9F5J386</accession>
<evidence type="ECO:0000256" key="5">
    <source>
        <dbReference type="ARBA" id="ARBA00022729"/>
    </source>
</evidence>
<sequence length="565" mass="63324">MGRTEPISLPHESYQPGDYVIGGITSQVLPLSSMNSFQISPFSDRMNTQRVITDFYQDNLALAFAINEINGNLKLLSNVTLGFYIVDSYCLEKLYYHSVLQLLFKSQRFVLNYNCDSQKNVIAVIAGLTSDISFKAADILTLYRIPQLHFFLQGISFNNSAGETVSFSVDGEVESDLDITNLLTFPNHTFQRVKVGRVNPKAVGGKKITLNEDAIVWHRALNQVAPHSACNEYCQPGYQKKKKEGKKFCCYDCAPCPEEKIAAQKDMNDCFRCSEDHYANEDHTQCIPKLITFLSYEEPLGIGLASAALAFSLTTVFVLETFIKHRDTPIVKANNRDLSYTLLFSLLLCFLCSLLFLGQPSRVTCLLRQPTFGITFSMAISCVLAKTITVVVAFMATRPGSNMRKWVGKRLANSIVLCCFLFQAVICVVWMATFPSFPDLDKHSLTKHIIAECNEEPIIMFSLVLGYMGLLSIISFMVAFLARNLPESFNEAKFITFSMLVFCSIWLAFLPAYLSTKGKDKLAVEIFSILASSAGLLSCIFVPKCYIILLKPELNSKEQLTKRKN</sequence>
<dbReference type="InterPro" id="IPR000068">
    <property type="entry name" value="GPCR_3_Ca_sens_rcpt-rel"/>
</dbReference>
<evidence type="ECO:0000313" key="14">
    <source>
        <dbReference type="Proteomes" id="UP000695026"/>
    </source>
</evidence>
<dbReference type="Pfam" id="PF00003">
    <property type="entry name" value="7tm_3"/>
    <property type="match status" value="1"/>
</dbReference>
<dbReference type="Pfam" id="PF07562">
    <property type="entry name" value="NCD3G"/>
    <property type="match status" value="1"/>
</dbReference>
<dbReference type="GeneID" id="103062477"/>
<dbReference type="KEGG" id="pbi:103062477"/>
<evidence type="ECO:0000259" key="13">
    <source>
        <dbReference type="PROSITE" id="PS50259"/>
    </source>
</evidence>
<dbReference type="InterPro" id="IPR001828">
    <property type="entry name" value="ANF_lig-bd_rcpt"/>
</dbReference>
<dbReference type="PANTHER" id="PTHR24061:SF599">
    <property type="entry name" value="G-PROTEIN COUPLED RECEPTORS FAMILY 3 PROFILE DOMAIN-CONTAINING PROTEIN"/>
    <property type="match status" value="1"/>
</dbReference>
<comment type="similarity">
    <text evidence="2">Belongs to the G-protein coupled receptor 3 family.</text>
</comment>
<dbReference type="InterPro" id="IPR017979">
    <property type="entry name" value="GPCR_3_CS"/>
</dbReference>
<keyword evidence="10" id="KW-0325">Glycoprotein</keyword>
<keyword evidence="5" id="KW-0732">Signal</keyword>
<dbReference type="Gene3D" id="2.10.50.30">
    <property type="entry name" value="GPCR, family 3, nine cysteines domain"/>
    <property type="match status" value="1"/>
</dbReference>
<dbReference type="GO" id="GO:0004930">
    <property type="term" value="F:G protein-coupled receptor activity"/>
    <property type="evidence" value="ECO:0007669"/>
    <property type="project" value="UniProtKB-KW"/>
</dbReference>
<evidence type="ECO:0000256" key="11">
    <source>
        <dbReference type="ARBA" id="ARBA00023224"/>
    </source>
</evidence>
<gene>
    <name evidence="15" type="primary">LOC103062477</name>
</gene>
<keyword evidence="9" id="KW-0675">Receptor</keyword>
<dbReference type="OrthoDB" id="5984008at2759"/>
<dbReference type="FunFam" id="2.10.50.30:FF:000002">
    <property type="entry name" value="Vomeronasal 2 receptor, h1"/>
    <property type="match status" value="1"/>
</dbReference>
<keyword evidence="14" id="KW-1185">Reference proteome</keyword>
<proteinExistence type="inferred from homology"/>
<evidence type="ECO:0000256" key="7">
    <source>
        <dbReference type="ARBA" id="ARBA00023040"/>
    </source>
</evidence>
<evidence type="ECO:0000256" key="8">
    <source>
        <dbReference type="ARBA" id="ARBA00023136"/>
    </source>
</evidence>
<evidence type="ECO:0000313" key="15">
    <source>
        <dbReference type="RefSeq" id="XP_025025844.1"/>
    </source>
</evidence>
<dbReference type="CDD" id="cd15283">
    <property type="entry name" value="7tmC_V2R_pheromone"/>
    <property type="match status" value="1"/>
</dbReference>
<feature type="transmembrane region" description="Helical" evidence="12">
    <location>
        <begin position="526"/>
        <end position="549"/>
    </location>
</feature>
<keyword evidence="7" id="KW-0297">G-protein coupled receptor</keyword>
<dbReference type="Pfam" id="PF01094">
    <property type="entry name" value="ANF_receptor"/>
    <property type="match status" value="1"/>
</dbReference>
<dbReference type="InterPro" id="IPR011500">
    <property type="entry name" value="GPCR_3_9-Cys_dom"/>
</dbReference>
<keyword evidence="11" id="KW-0807">Transducer</keyword>
<name>A0A9F5J386_PYTBI</name>
<dbReference type="Gene3D" id="3.40.50.2300">
    <property type="match status" value="2"/>
</dbReference>
<evidence type="ECO:0000256" key="9">
    <source>
        <dbReference type="ARBA" id="ARBA00023170"/>
    </source>
</evidence>
<dbReference type="InterPro" id="IPR017978">
    <property type="entry name" value="GPCR_3_C"/>
</dbReference>
<evidence type="ECO:0000256" key="1">
    <source>
        <dbReference type="ARBA" id="ARBA00004651"/>
    </source>
</evidence>
<reference evidence="15" key="1">
    <citation type="submission" date="2025-08" db="UniProtKB">
        <authorList>
            <consortium name="RefSeq"/>
        </authorList>
    </citation>
    <scope>IDENTIFICATION</scope>
    <source>
        <tissue evidence="15">Liver</tissue>
    </source>
</reference>
<feature type="transmembrane region" description="Helical" evidence="12">
    <location>
        <begin position="415"/>
        <end position="438"/>
    </location>
</feature>
<evidence type="ECO:0000256" key="4">
    <source>
        <dbReference type="ARBA" id="ARBA00022692"/>
    </source>
</evidence>
<dbReference type="InterPro" id="IPR004073">
    <property type="entry name" value="GPCR_3_vmron_rcpt_2"/>
</dbReference>
<protein>
    <submittedName>
        <fullName evidence="15">Vomeronasal type-2 receptor 26-like</fullName>
    </submittedName>
</protein>
<feature type="domain" description="G-protein coupled receptors family 3 profile" evidence="13">
    <location>
        <begin position="300"/>
        <end position="564"/>
    </location>
</feature>
<comment type="subcellular location">
    <subcellularLocation>
        <location evidence="1">Cell membrane</location>
        <topology evidence="1">Multi-pass membrane protein</topology>
    </subcellularLocation>
</comment>
<feature type="transmembrane region" description="Helical" evidence="12">
    <location>
        <begin position="494"/>
        <end position="514"/>
    </location>
</feature>
<dbReference type="InterPro" id="IPR038550">
    <property type="entry name" value="GPCR_3_9-Cys_sf"/>
</dbReference>
<dbReference type="OMA" id="ANEDHTQ"/>
<feature type="transmembrane region" description="Helical" evidence="12">
    <location>
        <begin position="340"/>
        <end position="359"/>
    </location>
</feature>
<keyword evidence="3" id="KW-1003">Cell membrane</keyword>
<evidence type="ECO:0000256" key="10">
    <source>
        <dbReference type="ARBA" id="ARBA00023180"/>
    </source>
</evidence>
<evidence type="ECO:0000256" key="2">
    <source>
        <dbReference type="ARBA" id="ARBA00007242"/>
    </source>
</evidence>
<keyword evidence="8 12" id="KW-0472">Membrane</keyword>
<dbReference type="PROSITE" id="PS00981">
    <property type="entry name" value="G_PROTEIN_RECEP_F3_3"/>
    <property type="match status" value="1"/>
</dbReference>
<dbReference type="PRINTS" id="PR00248">
    <property type="entry name" value="GPCRMGR"/>
</dbReference>
<dbReference type="InterPro" id="IPR000337">
    <property type="entry name" value="GPCR_3"/>
</dbReference>